<sequence length="137" mass="15772">MDGDDIVKVVEGEPIVTDPLDIWVLDDPARNGHGEIVCLRENSTGDDSLTHYVIDQSQMFAGKCDDYILGYCYEVTKDKDGKVLQTSVYPYKDWETLNTIQRLWEESQRNKRNLDMTSETLVDLDYRQTMMELGLTP</sequence>
<reference evidence="1" key="1">
    <citation type="journal article" date="2021" name="Proc. Natl. Acad. Sci. U.S.A.">
        <title>A Catalog of Tens of Thousands of Viruses from Human Metagenomes Reveals Hidden Associations with Chronic Diseases.</title>
        <authorList>
            <person name="Tisza M.J."/>
            <person name="Buck C.B."/>
        </authorList>
    </citation>
    <scope>NUCLEOTIDE SEQUENCE</scope>
    <source>
        <strain evidence="1">CtgXL3</strain>
    </source>
</reference>
<name>A0A8S5QQH4_9CAUD</name>
<dbReference type="EMBL" id="BK015712">
    <property type="protein sequence ID" value="DAE21527.1"/>
    <property type="molecule type" value="Genomic_DNA"/>
</dbReference>
<organism evidence="1">
    <name type="scientific">Myoviridae sp. ctgXL3</name>
    <dbReference type="NCBI Taxonomy" id="2826681"/>
    <lineage>
        <taxon>Viruses</taxon>
        <taxon>Duplodnaviria</taxon>
        <taxon>Heunggongvirae</taxon>
        <taxon>Uroviricota</taxon>
        <taxon>Caudoviricetes</taxon>
    </lineage>
</organism>
<accession>A0A8S5QQH4</accession>
<protein>
    <submittedName>
        <fullName evidence="1">Uncharacterized protein</fullName>
    </submittedName>
</protein>
<evidence type="ECO:0000313" key="1">
    <source>
        <dbReference type="EMBL" id="DAE21527.1"/>
    </source>
</evidence>
<proteinExistence type="predicted"/>